<keyword evidence="3" id="KW-1185">Reference proteome</keyword>
<dbReference type="Proteomes" id="UP000000268">
    <property type="component" value="Chromosome"/>
</dbReference>
<feature type="region of interest" description="Disordered" evidence="1">
    <location>
        <begin position="160"/>
        <end position="192"/>
    </location>
</feature>
<accession>B0CAW5</accession>
<dbReference type="eggNOG" id="ENOG5033CPD">
    <property type="taxonomic scope" value="Bacteria"/>
</dbReference>
<dbReference type="OrthoDB" id="571421at2"/>
<proteinExistence type="predicted"/>
<organism evidence="2 3">
    <name type="scientific">Acaryochloris marina (strain MBIC 11017)</name>
    <dbReference type="NCBI Taxonomy" id="329726"/>
    <lineage>
        <taxon>Bacteria</taxon>
        <taxon>Bacillati</taxon>
        <taxon>Cyanobacteriota</taxon>
        <taxon>Cyanophyceae</taxon>
        <taxon>Acaryochloridales</taxon>
        <taxon>Acaryochloridaceae</taxon>
        <taxon>Acaryochloris</taxon>
    </lineage>
</organism>
<reference evidence="2 3" key="1">
    <citation type="journal article" date="2008" name="Proc. Natl. Acad. Sci. U.S.A.">
        <title>Niche adaptation and genome expansion in the chlorophyll d-producing cyanobacterium Acaryochloris marina.</title>
        <authorList>
            <person name="Swingley W.D."/>
            <person name="Chen M."/>
            <person name="Cheung P.C."/>
            <person name="Conrad A.L."/>
            <person name="Dejesa L.C."/>
            <person name="Hao J."/>
            <person name="Honchak B.M."/>
            <person name="Karbach L.E."/>
            <person name="Kurdoglu A."/>
            <person name="Lahiri S."/>
            <person name="Mastrian S.D."/>
            <person name="Miyashita H."/>
            <person name="Page L."/>
            <person name="Ramakrishna P."/>
            <person name="Satoh S."/>
            <person name="Sattley W.M."/>
            <person name="Shimada Y."/>
            <person name="Taylor H.L."/>
            <person name="Tomo T."/>
            <person name="Tsuchiya T."/>
            <person name="Wang Z.T."/>
            <person name="Raymond J."/>
            <person name="Mimuro M."/>
            <person name="Blankenship R.E."/>
            <person name="Touchman J.W."/>
        </authorList>
    </citation>
    <scope>NUCLEOTIDE SEQUENCE [LARGE SCALE GENOMIC DNA]</scope>
    <source>
        <strain evidence="3">MBIC 11017</strain>
    </source>
</reference>
<gene>
    <name evidence="2" type="ordered locus">AM1_0398</name>
</gene>
<dbReference type="KEGG" id="amr:AM1_0398"/>
<dbReference type="STRING" id="329726.AM1_0398"/>
<evidence type="ECO:0000256" key="1">
    <source>
        <dbReference type="SAM" id="MobiDB-lite"/>
    </source>
</evidence>
<dbReference type="EMBL" id="CP000828">
    <property type="protein sequence ID" value="ABW25455.1"/>
    <property type="molecule type" value="Genomic_DNA"/>
</dbReference>
<sequence>MSHLNIKRIVVGCIGAIATTITLYTTPVSANELTKVLVDTPLKLQLKNLDSSWKRLSLNQDSLGPAMLFGMSGLFQSALRTNIYYTQGQTVMLGKQKYLVVYRPEGSSLKLTELIRDSRNSALESLVKELTPDTGLVLSLINLANIQSLQDIHPFNLQQEIRESKQAKSKKSDANEKSIAPPQPIAPVNEPK</sequence>
<protein>
    <submittedName>
        <fullName evidence="2">Uncharacterized protein</fullName>
    </submittedName>
</protein>
<dbReference type="HOGENOM" id="CLU_1445440_0_0_3"/>
<evidence type="ECO:0000313" key="2">
    <source>
        <dbReference type="EMBL" id="ABW25455.1"/>
    </source>
</evidence>
<feature type="compositionally biased region" description="Basic and acidic residues" evidence="1">
    <location>
        <begin position="160"/>
        <end position="176"/>
    </location>
</feature>
<dbReference type="AlphaFoldDB" id="B0CAW5"/>
<dbReference type="RefSeq" id="WP_012161065.1">
    <property type="nucleotide sequence ID" value="NC_009925.1"/>
</dbReference>
<evidence type="ECO:0000313" key="3">
    <source>
        <dbReference type="Proteomes" id="UP000000268"/>
    </source>
</evidence>
<name>B0CAW5_ACAM1</name>